<comment type="caution">
    <text evidence="18">The sequence shown here is derived from an EMBL/GenBank/DDBJ whole genome shotgun (WGS) entry which is preliminary data.</text>
</comment>
<evidence type="ECO:0000256" key="9">
    <source>
        <dbReference type="ARBA" id="ARBA00022840"/>
    </source>
</evidence>
<keyword evidence="8 16" id="KW-0547">Nucleotide-binding</keyword>
<gene>
    <name evidence="18" type="ORF">DFR57_103153</name>
</gene>
<sequence>MSDVKQTYRLQGLSCTNCAAKFEKNIQQIDGVTAVDLNFGASKVTVHGEATIEELEKAGAFDKIKVYPERESSPKTHLPFWKNKQYITMTISLLFIISGYILEWNTSEGNLLALASFVLAIIIGGYALFIEGLKNLARLNFDMKTLMTIAIIGAALIGEWEEAAIVVLLFAISELLESYSMDKARQSLSSLLELAPKRAVLQRDNELIEVDVEDIQVSDTIVVKPGEKIAMDGEISEGESSVNQAPITGESIPVYKTRGDQVFAGSINEQGALKVKVTKRVEDTTIAKIIHLVEEAQAEKAPAQKFIDQFAKYYTPAILLLAALVILIPPVFFQADFNAWLYTGLAVLVVGCPCALVISTPVAIVTAIGNAARNGVLIKGGIHLEQTGNLDAIAFDKTGTLTEGKPEVTSVISISEKTKDEILQIAAAIETYSEHPLAIAIIKKADGLEKLSASSFQSYTGKGASAEINGEILKVGNRALFEDVQQPFENNEDLIGKTVIFVGNEQEVFGYITVSDRPRHNVKKVMQQMKELGIKHTVMLTGDSSSVANVIAKELAITDVKAELLPEDKLAAISDLEAEYGRVAMIGDGINDGPALAKANIGIAMGGAGSDTALETADIVLMEDDLIKVPYVIKLSKKTRRIMIENIMLALGLKVIALLLIIPGWLTLWLAIIADMGATLLVVLNALRLARTYK</sequence>
<dbReference type="PANTHER" id="PTHR48085:SF5">
    <property type="entry name" value="CADMIUM_ZINC-TRANSPORTING ATPASE HMA4-RELATED"/>
    <property type="match status" value="1"/>
</dbReference>
<evidence type="ECO:0000256" key="3">
    <source>
        <dbReference type="ARBA" id="ARBA00022448"/>
    </source>
</evidence>
<dbReference type="InterPro" id="IPR023298">
    <property type="entry name" value="ATPase_P-typ_TM_dom_sf"/>
</dbReference>
<evidence type="ECO:0000256" key="11">
    <source>
        <dbReference type="ARBA" id="ARBA00022989"/>
    </source>
</evidence>
<dbReference type="NCBIfam" id="TIGR01494">
    <property type="entry name" value="ATPase_P-type"/>
    <property type="match status" value="1"/>
</dbReference>
<dbReference type="EC" id="7.2.2.21" evidence="14"/>
<dbReference type="SUPFAM" id="SSF55008">
    <property type="entry name" value="HMA, heavy metal-associated domain"/>
    <property type="match status" value="1"/>
</dbReference>
<evidence type="ECO:0000256" key="6">
    <source>
        <dbReference type="ARBA" id="ARBA00022692"/>
    </source>
</evidence>
<feature type="transmembrane region" description="Helical" evidence="16">
    <location>
        <begin position="313"/>
        <end position="333"/>
    </location>
</feature>
<dbReference type="NCBIfam" id="TIGR01512">
    <property type="entry name" value="ATPase-IB2_Cd"/>
    <property type="match status" value="1"/>
</dbReference>
<keyword evidence="5" id="KW-0597">Phosphoprotein</keyword>
<keyword evidence="4" id="KW-0104">Cadmium</keyword>
<keyword evidence="6 16" id="KW-0812">Transmembrane</keyword>
<dbReference type="InterPro" id="IPR006121">
    <property type="entry name" value="HMA_dom"/>
</dbReference>
<feature type="transmembrane region" description="Helical" evidence="16">
    <location>
        <begin position="86"/>
        <end position="105"/>
    </location>
</feature>
<keyword evidence="9 16" id="KW-0067">ATP-binding</keyword>
<dbReference type="SFLD" id="SFLDF00027">
    <property type="entry name" value="p-type_atpase"/>
    <property type="match status" value="1"/>
</dbReference>
<protein>
    <recommendedName>
        <fullName evidence="14">Cd(2+)-exporting ATPase</fullName>
        <ecNumber evidence="14">7.2.2.21</ecNumber>
    </recommendedName>
</protein>
<dbReference type="Pfam" id="PF00122">
    <property type="entry name" value="E1-E2_ATPase"/>
    <property type="match status" value="1"/>
</dbReference>
<feature type="transmembrane region" description="Helical" evidence="16">
    <location>
        <begin position="111"/>
        <end position="129"/>
    </location>
</feature>
<dbReference type="GO" id="GO:0008551">
    <property type="term" value="F:P-type cadmium transporter activity"/>
    <property type="evidence" value="ECO:0007669"/>
    <property type="project" value="UniProtKB-EC"/>
</dbReference>
<dbReference type="InterPro" id="IPR059000">
    <property type="entry name" value="ATPase_P-type_domA"/>
</dbReference>
<dbReference type="Gene3D" id="3.40.50.1000">
    <property type="entry name" value="HAD superfamily/HAD-like"/>
    <property type="match status" value="1"/>
</dbReference>
<dbReference type="PROSITE" id="PS50846">
    <property type="entry name" value="HMA_2"/>
    <property type="match status" value="1"/>
</dbReference>
<evidence type="ECO:0000256" key="16">
    <source>
        <dbReference type="RuleBase" id="RU362081"/>
    </source>
</evidence>
<dbReference type="GO" id="GO:0016887">
    <property type="term" value="F:ATP hydrolysis activity"/>
    <property type="evidence" value="ECO:0007669"/>
    <property type="project" value="InterPro"/>
</dbReference>
<evidence type="ECO:0000259" key="17">
    <source>
        <dbReference type="PROSITE" id="PS50846"/>
    </source>
</evidence>
<dbReference type="SUPFAM" id="SSF56784">
    <property type="entry name" value="HAD-like"/>
    <property type="match status" value="1"/>
</dbReference>
<dbReference type="Gene3D" id="3.40.1110.10">
    <property type="entry name" value="Calcium-transporting ATPase, cytoplasmic domain N"/>
    <property type="match status" value="1"/>
</dbReference>
<dbReference type="PROSITE" id="PS00154">
    <property type="entry name" value="ATPASE_E1_E2"/>
    <property type="match status" value="1"/>
</dbReference>
<dbReference type="PRINTS" id="PR00119">
    <property type="entry name" value="CATATPASE"/>
</dbReference>
<keyword evidence="11 16" id="KW-1133">Transmembrane helix</keyword>
<dbReference type="AlphaFoldDB" id="A0A368Y7R2"/>
<dbReference type="Pfam" id="PF00403">
    <property type="entry name" value="HMA"/>
    <property type="match status" value="1"/>
</dbReference>
<dbReference type="SUPFAM" id="SSF81665">
    <property type="entry name" value="Calcium ATPase, transmembrane domain M"/>
    <property type="match status" value="1"/>
</dbReference>
<evidence type="ECO:0000256" key="5">
    <source>
        <dbReference type="ARBA" id="ARBA00022553"/>
    </source>
</evidence>
<dbReference type="InterPro" id="IPR051014">
    <property type="entry name" value="Cation_Transport_ATPase_IB"/>
</dbReference>
<dbReference type="GO" id="GO:0046872">
    <property type="term" value="F:metal ion binding"/>
    <property type="evidence" value="ECO:0007669"/>
    <property type="project" value="UniProtKB-KW"/>
</dbReference>
<dbReference type="PANTHER" id="PTHR48085">
    <property type="entry name" value="CADMIUM/ZINC-TRANSPORTING ATPASE HMA2-RELATED"/>
    <property type="match status" value="1"/>
</dbReference>
<evidence type="ECO:0000256" key="12">
    <source>
        <dbReference type="ARBA" id="ARBA00023065"/>
    </source>
</evidence>
<evidence type="ECO:0000256" key="14">
    <source>
        <dbReference type="ARBA" id="ARBA00039103"/>
    </source>
</evidence>
<dbReference type="RefSeq" id="WP_114351965.1">
    <property type="nucleotide sequence ID" value="NZ_QPJJ01000003.1"/>
</dbReference>
<dbReference type="CDD" id="cd00371">
    <property type="entry name" value="HMA"/>
    <property type="match status" value="1"/>
</dbReference>
<dbReference type="InterPro" id="IPR044492">
    <property type="entry name" value="P_typ_ATPase_HD_dom"/>
</dbReference>
<dbReference type="GO" id="GO:0005524">
    <property type="term" value="F:ATP binding"/>
    <property type="evidence" value="ECO:0007669"/>
    <property type="project" value="UniProtKB-UniRule"/>
</dbReference>
<keyword evidence="19" id="KW-1185">Reference proteome</keyword>
<dbReference type="InterPro" id="IPR008250">
    <property type="entry name" value="ATPase_P-typ_transduc_dom_A_sf"/>
</dbReference>
<evidence type="ECO:0000256" key="4">
    <source>
        <dbReference type="ARBA" id="ARBA00022539"/>
    </source>
</evidence>
<dbReference type="EMBL" id="QPJJ01000003">
    <property type="protein sequence ID" value="RCW74857.1"/>
    <property type="molecule type" value="Genomic_DNA"/>
</dbReference>
<evidence type="ECO:0000256" key="2">
    <source>
        <dbReference type="ARBA" id="ARBA00006024"/>
    </source>
</evidence>
<evidence type="ECO:0000256" key="15">
    <source>
        <dbReference type="ARBA" id="ARBA00049338"/>
    </source>
</evidence>
<keyword evidence="3" id="KW-0813">Transport</keyword>
<dbReference type="InterPro" id="IPR036163">
    <property type="entry name" value="HMA_dom_sf"/>
</dbReference>
<keyword evidence="10" id="KW-1278">Translocase</keyword>
<evidence type="ECO:0000256" key="8">
    <source>
        <dbReference type="ARBA" id="ARBA00022741"/>
    </source>
</evidence>
<keyword evidence="7 16" id="KW-0479">Metal-binding</keyword>
<evidence type="ECO:0000313" key="18">
    <source>
        <dbReference type="EMBL" id="RCW74857.1"/>
    </source>
</evidence>
<feature type="transmembrane region" description="Helical" evidence="16">
    <location>
        <begin position="668"/>
        <end position="687"/>
    </location>
</feature>
<dbReference type="SUPFAM" id="SSF81653">
    <property type="entry name" value="Calcium ATPase, transduction domain A"/>
    <property type="match status" value="1"/>
</dbReference>
<dbReference type="Proteomes" id="UP000252585">
    <property type="component" value="Unassembled WGS sequence"/>
</dbReference>
<evidence type="ECO:0000256" key="1">
    <source>
        <dbReference type="ARBA" id="ARBA00004651"/>
    </source>
</evidence>
<dbReference type="InterPro" id="IPR001757">
    <property type="entry name" value="P_typ_ATPase"/>
</dbReference>
<evidence type="ECO:0000256" key="13">
    <source>
        <dbReference type="ARBA" id="ARBA00023136"/>
    </source>
</evidence>
<dbReference type="SFLD" id="SFLDG00002">
    <property type="entry name" value="C1.7:_P-type_atpase_like"/>
    <property type="match status" value="1"/>
</dbReference>
<dbReference type="OrthoDB" id="9813266at2"/>
<dbReference type="PROSITE" id="PS01229">
    <property type="entry name" value="COF_2"/>
    <property type="match status" value="1"/>
</dbReference>
<dbReference type="NCBIfam" id="TIGR01525">
    <property type="entry name" value="ATPase-IB_hvy"/>
    <property type="match status" value="1"/>
</dbReference>
<dbReference type="SFLD" id="SFLDS00003">
    <property type="entry name" value="Haloacid_Dehalogenase"/>
    <property type="match status" value="1"/>
</dbReference>
<evidence type="ECO:0000256" key="10">
    <source>
        <dbReference type="ARBA" id="ARBA00022967"/>
    </source>
</evidence>
<feature type="domain" description="HMA" evidence="17">
    <location>
        <begin position="4"/>
        <end position="67"/>
    </location>
</feature>
<evidence type="ECO:0000256" key="7">
    <source>
        <dbReference type="ARBA" id="ARBA00022723"/>
    </source>
</evidence>
<comment type="catalytic activity">
    <reaction evidence="15">
        <text>Cd(2+)(in) + ATP + H2O = Cd(2+)(out) + ADP + phosphate + H(+)</text>
        <dbReference type="Rhea" id="RHEA:12132"/>
        <dbReference type="ChEBI" id="CHEBI:15377"/>
        <dbReference type="ChEBI" id="CHEBI:15378"/>
        <dbReference type="ChEBI" id="CHEBI:30616"/>
        <dbReference type="ChEBI" id="CHEBI:43474"/>
        <dbReference type="ChEBI" id="CHEBI:48775"/>
        <dbReference type="ChEBI" id="CHEBI:456216"/>
        <dbReference type="EC" id="7.2.2.21"/>
    </reaction>
</comment>
<dbReference type="Gene3D" id="2.70.150.10">
    <property type="entry name" value="Calcium-transporting ATPase, cytoplasmic transduction domain A"/>
    <property type="match status" value="1"/>
</dbReference>
<feature type="transmembrane region" description="Helical" evidence="16">
    <location>
        <begin position="339"/>
        <end position="369"/>
    </location>
</feature>
<reference evidence="18 19" key="1">
    <citation type="submission" date="2018-07" db="EMBL/GenBank/DDBJ databases">
        <title>Genomic Encyclopedia of Type Strains, Phase IV (KMG-IV): sequencing the most valuable type-strain genomes for metagenomic binning, comparative biology and taxonomic classification.</title>
        <authorList>
            <person name="Goeker M."/>
        </authorList>
    </citation>
    <scope>NUCLEOTIDE SEQUENCE [LARGE SCALE GENOMIC DNA]</scope>
    <source>
        <strain evidence="18 19">DSM 27696</strain>
    </source>
</reference>
<dbReference type="InterPro" id="IPR018303">
    <property type="entry name" value="ATPase_P-typ_P_site"/>
</dbReference>
<proteinExistence type="inferred from homology"/>
<keyword evidence="16" id="KW-1003">Cell membrane</keyword>
<dbReference type="NCBIfam" id="TIGR01511">
    <property type="entry name" value="ATPase-IB1_Cu"/>
    <property type="match status" value="1"/>
</dbReference>
<accession>A0A368Y7R2</accession>
<name>A0A368Y7R2_9BACI</name>
<organism evidence="18 19">
    <name type="scientific">Saliterribacillus persicus</name>
    <dbReference type="NCBI Taxonomy" id="930114"/>
    <lineage>
        <taxon>Bacteria</taxon>
        <taxon>Bacillati</taxon>
        <taxon>Bacillota</taxon>
        <taxon>Bacilli</taxon>
        <taxon>Bacillales</taxon>
        <taxon>Bacillaceae</taxon>
        <taxon>Saliterribacillus</taxon>
    </lineage>
</organism>
<dbReference type="InterPro" id="IPR023214">
    <property type="entry name" value="HAD_sf"/>
</dbReference>
<evidence type="ECO:0000313" key="19">
    <source>
        <dbReference type="Proteomes" id="UP000252585"/>
    </source>
</evidence>
<dbReference type="PRINTS" id="PR00941">
    <property type="entry name" value="CDATPASE"/>
</dbReference>
<dbReference type="FunFam" id="2.70.150.10:FF:000002">
    <property type="entry name" value="Copper-transporting ATPase 1, putative"/>
    <property type="match status" value="1"/>
</dbReference>
<comment type="similarity">
    <text evidence="2 16">Belongs to the cation transport ATPase (P-type) (TC 3.A.3) family. Type IB subfamily.</text>
</comment>
<dbReference type="InterPro" id="IPR023299">
    <property type="entry name" value="ATPase_P-typ_cyto_dom_N"/>
</dbReference>
<comment type="subcellular location">
    <subcellularLocation>
        <location evidence="1">Cell membrane</location>
        <topology evidence="1">Multi-pass membrane protein</topology>
    </subcellularLocation>
</comment>
<dbReference type="Gene3D" id="3.30.70.100">
    <property type="match status" value="1"/>
</dbReference>
<dbReference type="GO" id="GO:0005886">
    <property type="term" value="C:plasma membrane"/>
    <property type="evidence" value="ECO:0007669"/>
    <property type="project" value="UniProtKB-SubCell"/>
</dbReference>
<dbReference type="InterPro" id="IPR036412">
    <property type="entry name" value="HAD-like_sf"/>
</dbReference>
<dbReference type="InterPro" id="IPR027256">
    <property type="entry name" value="P-typ_ATPase_IB"/>
</dbReference>
<dbReference type="Pfam" id="PF00702">
    <property type="entry name" value="Hydrolase"/>
    <property type="match status" value="1"/>
</dbReference>
<feature type="transmembrane region" description="Helical" evidence="16">
    <location>
        <begin position="643"/>
        <end position="662"/>
    </location>
</feature>
<keyword evidence="12" id="KW-0406">Ion transport</keyword>
<keyword evidence="13 16" id="KW-0472">Membrane</keyword>